<dbReference type="InterPro" id="IPR025063">
    <property type="entry name" value="DUF4004"/>
</dbReference>
<dbReference type="EMBL" id="JANILD010000004">
    <property type="protein sequence ID" value="MCQ9303967.1"/>
    <property type="molecule type" value="Genomic_DNA"/>
</dbReference>
<sequence>MDIQLISKKELLVECGITYGQLYRWKRKKLIPDEWFIRKSTYTGQESFFPREKILKRISDIQKYKNTYSLDELSEILNKDNTPKDEKKINNESLIQKWSDYFKQEIGEELLNSYPEDEAVYAGVILNDVMNQNILSLSELKELREFLINRGTLKFNAELYINRKLGLAFYFIVEKNSQIILEDNVKTIYSTHIETLFK</sequence>
<gene>
    <name evidence="1" type="ORF">NQ032_10190</name>
</gene>
<dbReference type="AlphaFoldDB" id="A0AAW5LLQ7"/>
<evidence type="ECO:0000313" key="2">
    <source>
        <dbReference type="Proteomes" id="UP001204068"/>
    </source>
</evidence>
<dbReference type="RefSeq" id="WP_218697090.1">
    <property type="nucleotide sequence ID" value="NZ_CP064868.1"/>
</dbReference>
<accession>A0AAW5LLQ7</accession>
<name>A0AAW5LLQ7_MAMSC</name>
<protein>
    <submittedName>
        <fullName evidence="1">YhbD family protein</fullName>
    </submittedName>
</protein>
<organism evidence="1 2">
    <name type="scientific">Mammaliicoccus sciuri</name>
    <name type="common">Staphylococcus sciuri</name>
    <dbReference type="NCBI Taxonomy" id="1296"/>
    <lineage>
        <taxon>Bacteria</taxon>
        <taxon>Bacillati</taxon>
        <taxon>Bacillota</taxon>
        <taxon>Bacilli</taxon>
        <taxon>Bacillales</taxon>
        <taxon>Staphylococcaceae</taxon>
        <taxon>Mammaliicoccus</taxon>
    </lineage>
</organism>
<evidence type="ECO:0000313" key="1">
    <source>
        <dbReference type="EMBL" id="MCQ9303967.1"/>
    </source>
</evidence>
<dbReference type="Proteomes" id="UP001204068">
    <property type="component" value="Unassembled WGS sequence"/>
</dbReference>
<comment type="caution">
    <text evidence="1">The sequence shown here is derived from an EMBL/GenBank/DDBJ whole genome shotgun (WGS) entry which is preliminary data.</text>
</comment>
<reference evidence="1" key="1">
    <citation type="submission" date="2022-07" db="EMBL/GenBank/DDBJ databases">
        <title>Bacterial species isolated from the porcine tonsil microbiota.</title>
        <authorList>
            <person name="Oliveira I.M.F."/>
        </authorList>
    </citation>
    <scope>NUCLEOTIDE SEQUENCE</scope>
    <source>
        <strain evidence="1">8QC2O2</strain>
    </source>
</reference>
<dbReference type="Pfam" id="PF13171">
    <property type="entry name" value="DUF4004"/>
    <property type="match status" value="1"/>
</dbReference>
<proteinExistence type="predicted"/>